<protein>
    <recommendedName>
        <fullName evidence="2">2EXR domain-containing protein</fullName>
    </recommendedName>
</protein>
<dbReference type="OrthoDB" id="5272396at2759"/>
<dbReference type="PANTHER" id="PTHR38790">
    <property type="entry name" value="2EXR DOMAIN-CONTAINING PROTEIN-RELATED"/>
    <property type="match status" value="1"/>
</dbReference>
<reference evidence="3" key="1">
    <citation type="journal article" date="2020" name="Stud. Mycol.">
        <title>101 Dothideomycetes genomes: a test case for predicting lifestyles and emergence of pathogens.</title>
        <authorList>
            <person name="Haridas S."/>
            <person name="Albert R."/>
            <person name="Binder M."/>
            <person name="Bloem J."/>
            <person name="Labutti K."/>
            <person name="Salamov A."/>
            <person name="Andreopoulos B."/>
            <person name="Baker S."/>
            <person name="Barry K."/>
            <person name="Bills G."/>
            <person name="Bluhm B."/>
            <person name="Cannon C."/>
            <person name="Castanera R."/>
            <person name="Culley D."/>
            <person name="Daum C."/>
            <person name="Ezra D."/>
            <person name="Gonzalez J."/>
            <person name="Henrissat B."/>
            <person name="Kuo A."/>
            <person name="Liang C."/>
            <person name="Lipzen A."/>
            <person name="Lutzoni F."/>
            <person name="Magnuson J."/>
            <person name="Mondo S."/>
            <person name="Nolan M."/>
            <person name="Ohm R."/>
            <person name="Pangilinan J."/>
            <person name="Park H.-J."/>
            <person name="Ramirez L."/>
            <person name="Alfaro M."/>
            <person name="Sun H."/>
            <person name="Tritt A."/>
            <person name="Yoshinaga Y."/>
            <person name="Zwiers L.-H."/>
            <person name="Turgeon B."/>
            <person name="Goodwin S."/>
            <person name="Spatafora J."/>
            <person name="Crous P."/>
            <person name="Grigoriev I."/>
        </authorList>
    </citation>
    <scope>NUCLEOTIDE SEQUENCE</scope>
    <source>
        <strain evidence="3">CBS 107.79</strain>
    </source>
</reference>
<evidence type="ECO:0000259" key="2">
    <source>
        <dbReference type="Pfam" id="PF20150"/>
    </source>
</evidence>
<evidence type="ECO:0000256" key="1">
    <source>
        <dbReference type="SAM" id="MobiDB-lite"/>
    </source>
</evidence>
<accession>A0A6A5UUC7</accession>
<dbReference type="AlphaFoldDB" id="A0A6A5UUC7"/>
<dbReference type="InterPro" id="IPR045518">
    <property type="entry name" value="2EXR"/>
</dbReference>
<sequence>MRTTSRIPRPVGSNALKKGSKQNVAKERNPTRFKFPFLKLPSELRELIYHYALEDPDSLVFLTRDLHVFHQSKHIDNKVNLAPQLLQICKQVYAEAAPWIYYNNTFEFRNSQAATGFFDDYPSGAKLIRNIRINHQWWSLCTFFHELSLFESLERCHVDVWVGSPCPGYFLCEVLPAAQDWLKTDGTNKYTVLNICTVSLISYNRTIGAYEKTDLQQVREMLKGLY</sequence>
<proteinExistence type="predicted"/>
<dbReference type="Proteomes" id="UP000800036">
    <property type="component" value="Unassembled WGS sequence"/>
</dbReference>
<feature type="domain" description="2EXR" evidence="2">
    <location>
        <begin position="36"/>
        <end position="111"/>
    </location>
</feature>
<dbReference type="EMBL" id="ML976730">
    <property type="protein sequence ID" value="KAF1967569.1"/>
    <property type="molecule type" value="Genomic_DNA"/>
</dbReference>
<gene>
    <name evidence="3" type="ORF">BU23DRAFT_573052</name>
</gene>
<name>A0A6A5UUC7_9PLEO</name>
<dbReference type="Pfam" id="PF20150">
    <property type="entry name" value="2EXR"/>
    <property type="match status" value="1"/>
</dbReference>
<keyword evidence="4" id="KW-1185">Reference proteome</keyword>
<organism evidence="3 4">
    <name type="scientific">Bimuria novae-zelandiae CBS 107.79</name>
    <dbReference type="NCBI Taxonomy" id="1447943"/>
    <lineage>
        <taxon>Eukaryota</taxon>
        <taxon>Fungi</taxon>
        <taxon>Dikarya</taxon>
        <taxon>Ascomycota</taxon>
        <taxon>Pezizomycotina</taxon>
        <taxon>Dothideomycetes</taxon>
        <taxon>Pleosporomycetidae</taxon>
        <taxon>Pleosporales</taxon>
        <taxon>Massarineae</taxon>
        <taxon>Didymosphaeriaceae</taxon>
        <taxon>Bimuria</taxon>
    </lineage>
</organism>
<evidence type="ECO:0000313" key="4">
    <source>
        <dbReference type="Proteomes" id="UP000800036"/>
    </source>
</evidence>
<evidence type="ECO:0000313" key="3">
    <source>
        <dbReference type="EMBL" id="KAF1967569.1"/>
    </source>
</evidence>
<feature type="region of interest" description="Disordered" evidence="1">
    <location>
        <begin position="1"/>
        <end position="23"/>
    </location>
</feature>